<organism evidence="7 8">
    <name type="scientific">Talaromyces proteolyticus</name>
    <dbReference type="NCBI Taxonomy" id="1131652"/>
    <lineage>
        <taxon>Eukaryota</taxon>
        <taxon>Fungi</taxon>
        <taxon>Dikarya</taxon>
        <taxon>Ascomycota</taxon>
        <taxon>Pezizomycotina</taxon>
        <taxon>Eurotiomycetes</taxon>
        <taxon>Eurotiomycetidae</taxon>
        <taxon>Eurotiales</taxon>
        <taxon>Trichocomaceae</taxon>
        <taxon>Talaromyces</taxon>
        <taxon>Talaromyces sect. Bacilispori</taxon>
    </lineage>
</organism>
<gene>
    <name evidence="7" type="ORF">BGW36DRAFT_399290</name>
</gene>
<evidence type="ECO:0000256" key="3">
    <source>
        <dbReference type="ARBA" id="ARBA00022833"/>
    </source>
</evidence>
<keyword evidence="2 4" id="KW-0863">Zinc-finger</keyword>
<dbReference type="Pfam" id="PF06839">
    <property type="entry name" value="Zn_ribbon_GRF"/>
    <property type="match status" value="1"/>
</dbReference>
<dbReference type="InterPro" id="IPR010666">
    <property type="entry name" value="Znf_GRF"/>
</dbReference>
<evidence type="ECO:0000313" key="7">
    <source>
        <dbReference type="EMBL" id="KAH8694141.1"/>
    </source>
</evidence>
<accession>A0AAD4KK87</accession>
<dbReference type="RefSeq" id="XP_046069811.1">
    <property type="nucleotide sequence ID" value="XM_046218505.1"/>
</dbReference>
<keyword evidence="3" id="KW-0862">Zinc</keyword>
<evidence type="ECO:0000256" key="2">
    <source>
        <dbReference type="ARBA" id="ARBA00022771"/>
    </source>
</evidence>
<keyword evidence="8" id="KW-1185">Reference proteome</keyword>
<feature type="compositionally biased region" description="Polar residues" evidence="5">
    <location>
        <begin position="213"/>
        <end position="233"/>
    </location>
</feature>
<evidence type="ECO:0000313" key="8">
    <source>
        <dbReference type="Proteomes" id="UP001201262"/>
    </source>
</evidence>
<dbReference type="PROSITE" id="PS51999">
    <property type="entry name" value="ZF_GRF"/>
    <property type="match status" value="1"/>
</dbReference>
<feature type="region of interest" description="Disordered" evidence="5">
    <location>
        <begin position="86"/>
        <end position="148"/>
    </location>
</feature>
<feature type="compositionally biased region" description="Pro residues" evidence="5">
    <location>
        <begin position="199"/>
        <end position="212"/>
    </location>
</feature>
<sequence>MNRGKGSYQSPRPTTSWRGRYIDGVWHCDCEPRVPADRFQTKNGGINHGRWFYTCHKPQPKRCKFFLWESDAQVREKQTVLSNSVSKPITPKKTPVKSIQSGRGGLFTPSTSRTVHTGYPGQGVDNTTPSKIKKTRTLSSDEDAYSWDESLDDEVEDLMERKTPLRQPVFTPPETPRKTPRTANNTSPGKRKLDDLNDEPPPYSALDNPPPTSSGSRTNSVPFSSVEISTTPTPRRYHDALSANSSSEVSDLALDVLSTLDRHDVVIPTQARDEVVALLDKHHLKSQGLQRGRDILRVSLNKKDGEIVALKQRIEGLLAEREMDRTIIAGLNSRV</sequence>
<reference evidence="7" key="1">
    <citation type="submission" date="2021-12" db="EMBL/GenBank/DDBJ databases">
        <title>Convergent genome expansion in fungi linked to evolution of root-endophyte symbiosis.</title>
        <authorList>
            <consortium name="DOE Joint Genome Institute"/>
            <person name="Ke Y.-H."/>
            <person name="Bonito G."/>
            <person name="Liao H.-L."/>
            <person name="Looney B."/>
            <person name="Rojas-Flechas A."/>
            <person name="Nash J."/>
            <person name="Hameed K."/>
            <person name="Schadt C."/>
            <person name="Martin F."/>
            <person name="Crous P.W."/>
            <person name="Miettinen O."/>
            <person name="Magnuson J.K."/>
            <person name="Labbe J."/>
            <person name="Jacobson D."/>
            <person name="Doktycz M.J."/>
            <person name="Veneault-Fourrey C."/>
            <person name="Kuo A."/>
            <person name="Mondo S."/>
            <person name="Calhoun S."/>
            <person name="Riley R."/>
            <person name="Ohm R."/>
            <person name="LaButti K."/>
            <person name="Andreopoulos B."/>
            <person name="Pangilinan J."/>
            <person name="Nolan M."/>
            <person name="Tritt A."/>
            <person name="Clum A."/>
            <person name="Lipzen A."/>
            <person name="Daum C."/>
            <person name="Barry K."/>
            <person name="Grigoriev I.V."/>
            <person name="Vilgalys R."/>
        </authorList>
    </citation>
    <scope>NUCLEOTIDE SEQUENCE</scope>
    <source>
        <strain evidence="7">PMI_201</strain>
    </source>
</reference>
<evidence type="ECO:0000256" key="4">
    <source>
        <dbReference type="PROSITE-ProRule" id="PRU01343"/>
    </source>
</evidence>
<comment type="caution">
    <text evidence="7">The sequence shown here is derived from an EMBL/GenBank/DDBJ whole genome shotgun (WGS) entry which is preliminary data.</text>
</comment>
<dbReference type="GeneID" id="70248792"/>
<proteinExistence type="predicted"/>
<feature type="region of interest" description="Disordered" evidence="5">
    <location>
        <begin position="160"/>
        <end position="245"/>
    </location>
</feature>
<dbReference type="GO" id="GO:0008270">
    <property type="term" value="F:zinc ion binding"/>
    <property type="evidence" value="ECO:0007669"/>
    <property type="project" value="UniProtKB-KW"/>
</dbReference>
<keyword evidence="1" id="KW-0479">Metal-binding</keyword>
<evidence type="ECO:0000259" key="6">
    <source>
        <dbReference type="PROSITE" id="PS51999"/>
    </source>
</evidence>
<protein>
    <recommendedName>
        <fullName evidence="6">GRF-type domain-containing protein</fullName>
    </recommendedName>
</protein>
<dbReference type="Proteomes" id="UP001201262">
    <property type="component" value="Unassembled WGS sequence"/>
</dbReference>
<dbReference type="AlphaFoldDB" id="A0AAD4KK87"/>
<dbReference type="EMBL" id="JAJTJA010000009">
    <property type="protein sequence ID" value="KAH8694141.1"/>
    <property type="molecule type" value="Genomic_DNA"/>
</dbReference>
<feature type="domain" description="GRF-type" evidence="6">
    <location>
        <begin position="28"/>
        <end position="72"/>
    </location>
</feature>
<name>A0AAD4KK87_9EURO</name>
<evidence type="ECO:0000256" key="1">
    <source>
        <dbReference type="ARBA" id="ARBA00022723"/>
    </source>
</evidence>
<evidence type="ECO:0000256" key="5">
    <source>
        <dbReference type="SAM" id="MobiDB-lite"/>
    </source>
</evidence>